<evidence type="ECO:0000313" key="2">
    <source>
        <dbReference type="Proteomes" id="UP000805193"/>
    </source>
</evidence>
<proteinExistence type="predicted"/>
<gene>
    <name evidence="1" type="ORF">HPB47_028511</name>
</gene>
<accession>A0AC60PSZ6</accession>
<dbReference type="EMBL" id="JABSTQ010009996">
    <property type="protein sequence ID" value="KAG0424262.1"/>
    <property type="molecule type" value="Genomic_DNA"/>
</dbReference>
<sequence>MQARRKTATPQELLYASSMDASLPSLPQTEEASTDPPRALPAMEDVMAMSHPDGACFDLGPDGNLTRVSSAPGSLKESVDATPPSSPPAGRRARENVFSRLTSTGTTPLAKPDRGVISVFTGKPILNKSSPLVCTHVAEGHSKAVLSLAVTDDVLFSSSKAASLELSASSIVFSNFFWGVISVFTGKPILNKSSPLVCTHVAEGHSKAVLSLAVTDDVLFSSSKAASLELSASSIVFSNFFWGVISVFTGKPILNKSSPLVCTHVAEGHSKAVLSLAVTDDVLFSSSKDRTVKIWNLHTGQEIQSLRGHPDNVVAVRYCEYTRLTFSVSTAYIKVWDVRENPAKCVHTLFSSGNCENGPVVADSASRSLQIPQNETRINAIELNQYGTLLFSAASNIVRIWDLRRFACVGKLAGGHQAAVMCMAVDDPGVDSSLVVTGSKDHYIKARPLFLMRHRAQ</sequence>
<keyword evidence="2" id="KW-1185">Reference proteome</keyword>
<dbReference type="Proteomes" id="UP000805193">
    <property type="component" value="Unassembled WGS sequence"/>
</dbReference>
<comment type="caution">
    <text evidence="1">The sequence shown here is derived from an EMBL/GenBank/DDBJ whole genome shotgun (WGS) entry which is preliminary data.</text>
</comment>
<reference evidence="1 2" key="1">
    <citation type="journal article" date="2020" name="Cell">
        <title>Large-Scale Comparative Analyses of Tick Genomes Elucidate Their Genetic Diversity and Vector Capacities.</title>
        <authorList>
            <consortium name="Tick Genome and Microbiome Consortium (TIGMIC)"/>
            <person name="Jia N."/>
            <person name="Wang J."/>
            <person name="Shi W."/>
            <person name="Du L."/>
            <person name="Sun Y."/>
            <person name="Zhan W."/>
            <person name="Jiang J.F."/>
            <person name="Wang Q."/>
            <person name="Zhang B."/>
            <person name="Ji P."/>
            <person name="Bell-Sakyi L."/>
            <person name="Cui X.M."/>
            <person name="Yuan T.T."/>
            <person name="Jiang B.G."/>
            <person name="Yang W.F."/>
            <person name="Lam T.T."/>
            <person name="Chang Q.C."/>
            <person name="Ding S.J."/>
            <person name="Wang X.J."/>
            <person name="Zhu J.G."/>
            <person name="Ruan X.D."/>
            <person name="Zhao L."/>
            <person name="Wei J.T."/>
            <person name="Ye R.Z."/>
            <person name="Que T.C."/>
            <person name="Du C.H."/>
            <person name="Zhou Y.H."/>
            <person name="Cheng J.X."/>
            <person name="Dai P.F."/>
            <person name="Guo W.B."/>
            <person name="Han X.H."/>
            <person name="Huang E.J."/>
            <person name="Li L.F."/>
            <person name="Wei W."/>
            <person name="Gao Y.C."/>
            <person name="Liu J.Z."/>
            <person name="Shao H.Z."/>
            <person name="Wang X."/>
            <person name="Wang C.C."/>
            <person name="Yang T.C."/>
            <person name="Huo Q.B."/>
            <person name="Li W."/>
            <person name="Chen H.Y."/>
            <person name="Chen S.E."/>
            <person name="Zhou L.G."/>
            <person name="Ni X.B."/>
            <person name="Tian J.H."/>
            <person name="Sheng Y."/>
            <person name="Liu T."/>
            <person name="Pan Y.S."/>
            <person name="Xia L.Y."/>
            <person name="Li J."/>
            <person name="Zhao F."/>
            <person name="Cao W.C."/>
        </authorList>
    </citation>
    <scope>NUCLEOTIDE SEQUENCE [LARGE SCALE GENOMIC DNA]</scope>
    <source>
        <strain evidence="1">Iper-2018</strain>
    </source>
</reference>
<evidence type="ECO:0000313" key="1">
    <source>
        <dbReference type="EMBL" id="KAG0424262.1"/>
    </source>
</evidence>
<name>A0AC60PSZ6_IXOPE</name>
<organism evidence="1 2">
    <name type="scientific">Ixodes persulcatus</name>
    <name type="common">Taiga tick</name>
    <dbReference type="NCBI Taxonomy" id="34615"/>
    <lineage>
        <taxon>Eukaryota</taxon>
        <taxon>Metazoa</taxon>
        <taxon>Ecdysozoa</taxon>
        <taxon>Arthropoda</taxon>
        <taxon>Chelicerata</taxon>
        <taxon>Arachnida</taxon>
        <taxon>Acari</taxon>
        <taxon>Parasitiformes</taxon>
        <taxon>Ixodida</taxon>
        <taxon>Ixodoidea</taxon>
        <taxon>Ixodidae</taxon>
        <taxon>Ixodinae</taxon>
        <taxon>Ixodes</taxon>
    </lineage>
</organism>
<protein>
    <submittedName>
        <fullName evidence="1">Uncharacterized protein</fullName>
    </submittedName>
</protein>